<feature type="region of interest" description="Disordered" evidence="5">
    <location>
        <begin position="1"/>
        <end position="74"/>
    </location>
</feature>
<dbReference type="GeneID" id="90034877"/>
<evidence type="ECO:0000256" key="1">
    <source>
        <dbReference type="ARBA" id="ARBA00022490"/>
    </source>
</evidence>
<proteinExistence type="inferred from homology"/>
<dbReference type="PANTHER" id="PTHR21681:SF0">
    <property type="entry name" value="EUKARYOTIC TRANSLATION INITIATION FACTOR 3 SUBUNIT J"/>
    <property type="match status" value="1"/>
</dbReference>
<evidence type="ECO:0000256" key="5">
    <source>
        <dbReference type="SAM" id="MobiDB-lite"/>
    </source>
</evidence>
<name>A0ABR1F9J9_9ASCO</name>
<dbReference type="HAMAP" id="MF_03009">
    <property type="entry name" value="eIF3j"/>
    <property type="match status" value="1"/>
</dbReference>
<comment type="subunit">
    <text evidence="4">Component of the eukaryotic translation initiation factor 3 (eIF-3) complex.</text>
</comment>
<evidence type="ECO:0000256" key="4">
    <source>
        <dbReference type="HAMAP-Rule" id="MF_03009"/>
    </source>
</evidence>
<gene>
    <name evidence="4" type="primary">HCR1</name>
    <name evidence="6" type="ORF">BZA70DRAFT_105816</name>
</gene>
<dbReference type="InterPro" id="IPR013906">
    <property type="entry name" value="eIF3j"/>
</dbReference>
<feature type="compositionally biased region" description="Acidic residues" evidence="5">
    <location>
        <begin position="21"/>
        <end position="42"/>
    </location>
</feature>
<feature type="compositionally biased region" description="Basic and acidic residues" evidence="5">
    <location>
        <begin position="230"/>
        <end position="242"/>
    </location>
</feature>
<dbReference type="PANTHER" id="PTHR21681">
    <property type="entry name" value="EUKARYOTIC TRANSLATION INITIATION FACTOR 3 SUBUNIT J"/>
    <property type="match status" value="1"/>
</dbReference>
<feature type="region of interest" description="Disordered" evidence="5">
    <location>
        <begin position="122"/>
        <end position="149"/>
    </location>
</feature>
<keyword evidence="2 4" id="KW-0396">Initiation factor</keyword>
<dbReference type="GO" id="GO:0003743">
    <property type="term" value="F:translation initiation factor activity"/>
    <property type="evidence" value="ECO:0007669"/>
    <property type="project" value="UniProtKB-KW"/>
</dbReference>
<evidence type="ECO:0000256" key="3">
    <source>
        <dbReference type="ARBA" id="ARBA00022917"/>
    </source>
</evidence>
<dbReference type="Proteomes" id="UP001498771">
    <property type="component" value="Unassembled WGS sequence"/>
</dbReference>
<dbReference type="Gene3D" id="1.10.246.60">
    <property type="entry name" value="Eukaryotic translation initiation factor 3 like domains"/>
    <property type="match status" value="1"/>
</dbReference>
<keyword evidence="1 4" id="KW-0963">Cytoplasm</keyword>
<feature type="compositionally biased region" description="Basic and acidic residues" evidence="5">
    <location>
        <begin position="64"/>
        <end position="74"/>
    </location>
</feature>
<protein>
    <recommendedName>
        <fullName evidence="4">Eukaryotic translation initiation factor 3 subunit J</fullName>
        <shortName evidence="4">eIF3j</shortName>
    </recommendedName>
    <alternativeName>
        <fullName evidence="4">Eukaryotic translation initiation factor 3 30 kDa subunit homolog</fullName>
        <shortName evidence="4">eIF-3 30 kDa subunit homolog</shortName>
    </alternativeName>
</protein>
<dbReference type="EMBL" id="JBBJBU010000002">
    <property type="protein sequence ID" value="KAK7206500.1"/>
    <property type="molecule type" value="Genomic_DNA"/>
</dbReference>
<accession>A0ABR1F9J9</accession>
<sequence length="278" mass="30209">MAWDDEEDESPSVLAPKSKWDDEEDSDEPILDSWDADSSDEEGGSKASVPAPQPKKKIPLSQKIAEREAAKKAELEEKRKQLLEAETPDQRRARLRQIEIEADLDNAADLFGDVSIDDVGRPAAASSAASVEDGSEASSTRQSTPAAAAVESVPLAEIDIAKLPLFASAKTKTDLEALSNKLSETLTAQLQKNPNYTVTFLPQLFKSLVGPLNSEQVRKLASSLTAVSNEKLKEEKAAENPKKSKKKGKPALSAASAKIDDNIDTTNYSKYDEFDDFM</sequence>
<keyword evidence="7" id="KW-1185">Reference proteome</keyword>
<evidence type="ECO:0000313" key="6">
    <source>
        <dbReference type="EMBL" id="KAK7206500.1"/>
    </source>
</evidence>
<evidence type="ECO:0000313" key="7">
    <source>
        <dbReference type="Proteomes" id="UP001498771"/>
    </source>
</evidence>
<dbReference type="RefSeq" id="XP_064769533.1">
    <property type="nucleotide sequence ID" value="XM_064909365.1"/>
</dbReference>
<organism evidence="6 7">
    <name type="scientific">Myxozyma melibiosi</name>
    <dbReference type="NCBI Taxonomy" id="54550"/>
    <lineage>
        <taxon>Eukaryota</taxon>
        <taxon>Fungi</taxon>
        <taxon>Dikarya</taxon>
        <taxon>Ascomycota</taxon>
        <taxon>Saccharomycotina</taxon>
        <taxon>Lipomycetes</taxon>
        <taxon>Lipomycetales</taxon>
        <taxon>Lipomycetaceae</taxon>
        <taxon>Myxozyma</taxon>
    </lineage>
</organism>
<feature type="region of interest" description="Disordered" evidence="5">
    <location>
        <begin position="230"/>
        <end position="256"/>
    </location>
</feature>
<comment type="subcellular location">
    <subcellularLocation>
        <location evidence="4">Cytoplasm</location>
    </subcellularLocation>
</comment>
<reference evidence="6 7" key="1">
    <citation type="submission" date="2024-03" db="EMBL/GenBank/DDBJ databases">
        <title>Genome-scale model development and genomic sequencing of the oleaginous clade Lipomyces.</title>
        <authorList>
            <consortium name="Lawrence Berkeley National Laboratory"/>
            <person name="Czajka J.J."/>
            <person name="Han Y."/>
            <person name="Kim J."/>
            <person name="Mondo S.J."/>
            <person name="Hofstad B.A."/>
            <person name="Robles A."/>
            <person name="Haridas S."/>
            <person name="Riley R."/>
            <person name="LaButti K."/>
            <person name="Pangilinan J."/>
            <person name="Andreopoulos W."/>
            <person name="Lipzen A."/>
            <person name="Yan J."/>
            <person name="Wang M."/>
            <person name="Ng V."/>
            <person name="Grigoriev I.V."/>
            <person name="Spatafora J.W."/>
            <person name="Magnuson J.K."/>
            <person name="Baker S.E."/>
            <person name="Pomraning K.R."/>
        </authorList>
    </citation>
    <scope>NUCLEOTIDE SEQUENCE [LARGE SCALE GENOMIC DNA]</scope>
    <source>
        <strain evidence="6 7">Phaff 52-87</strain>
    </source>
</reference>
<feature type="compositionally biased region" description="Polar residues" evidence="5">
    <location>
        <begin position="136"/>
        <end position="145"/>
    </location>
</feature>
<dbReference type="InterPro" id="IPR023194">
    <property type="entry name" value="eIF3-like_dom_sf"/>
</dbReference>
<dbReference type="Pfam" id="PF08597">
    <property type="entry name" value="eIF3_subunit"/>
    <property type="match status" value="1"/>
</dbReference>
<feature type="compositionally biased region" description="Acidic residues" evidence="5">
    <location>
        <begin position="1"/>
        <end position="10"/>
    </location>
</feature>
<keyword evidence="3 4" id="KW-0648">Protein biosynthesis</keyword>
<comment type="similarity">
    <text evidence="4">Belongs to the eIF-3 subunit J family.</text>
</comment>
<comment type="function">
    <text evidence="4">Component of the eukaryotic translation initiation factor 3 (eIF-3) complex, which is involved in protein synthesis of a specialized repertoire of mRNAs and, together with other initiation factors, stimulates binding of mRNA and methionyl-tRNAi to the 40S ribosome. The eIF-3 complex specifically targets and initiates translation of a subset of mRNAs involved in cell proliferation.</text>
</comment>
<comment type="caution">
    <text evidence="6">The sequence shown here is derived from an EMBL/GenBank/DDBJ whole genome shotgun (WGS) entry which is preliminary data.</text>
</comment>
<evidence type="ECO:0000256" key="2">
    <source>
        <dbReference type="ARBA" id="ARBA00022540"/>
    </source>
</evidence>